<evidence type="ECO:0000313" key="18">
    <source>
        <dbReference type="Proteomes" id="UP000323917"/>
    </source>
</evidence>
<dbReference type="GO" id="GO:0004422">
    <property type="term" value="F:hypoxanthine phosphoribosyltransferase activity"/>
    <property type="evidence" value="ECO:0007669"/>
    <property type="project" value="InterPro"/>
</dbReference>
<dbReference type="InterPro" id="IPR050408">
    <property type="entry name" value="HGPRT"/>
</dbReference>
<dbReference type="InterPro" id="IPR000836">
    <property type="entry name" value="PRTase_dom"/>
</dbReference>
<organism evidence="17 18">
    <name type="scientific">Bythopirellula goksoeyrii</name>
    <dbReference type="NCBI Taxonomy" id="1400387"/>
    <lineage>
        <taxon>Bacteria</taxon>
        <taxon>Pseudomonadati</taxon>
        <taxon>Planctomycetota</taxon>
        <taxon>Planctomycetia</taxon>
        <taxon>Pirellulales</taxon>
        <taxon>Lacipirellulaceae</taxon>
        <taxon>Bythopirellula</taxon>
    </lineage>
</organism>
<evidence type="ECO:0000256" key="2">
    <source>
        <dbReference type="ARBA" id="ARBA00004496"/>
    </source>
</evidence>
<dbReference type="OrthoDB" id="9802824at2"/>
<dbReference type="PANTHER" id="PTHR43340:SF1">
    <property type="entry name" value="HYPOXANTHINE PHOSPHORIBOSYLTRANSFERASE"/>
    <property type="match status" value="1"/>
</dbReference>
<dbReference type="UniPathway" id="UPA00591">
    <property type="reaction ID" value="UER00648"/>
</dbReference>
<keyword evidence="12 15" id="KW-0460">Magnesium</keyword>
<evidence type="ECO:0000256" key="5">
    <source>
        <dbReference type="ARBA" id="ARBA00011895"/>
    </source>
</evidence>
<sequence length="187" mass="21159">MKILYDEATLHRGVAEMAAEIEKAYEGRQLTIVGVLTGSVVLLADLIRQIEQPMRVGVIQASSYRGATTERGDLIINSELMLDISGRDVLLVDDIFDTGHTLENVVEKLHEFSPKSVKSAVLLRKQGRQETEYEPDFTAFNIPDEFVVGYGLDYEDMYRNLPFLGALEQEDLDHHEQMNQETQVIKT</sequence>
<evidence type="ECO:0000256" key="15">
    <source>
        <dbReference type="RuleBase" id="RU364099"/>
    </source>
</evidence>
<evidence type="ECO:0000256" key="11">
    <source>
        <dbReference type="ARBA" id="ARBA00022741"/>
    </source>
</evidence>
<reference evidence="17 18" key="1">
    <citation type="submission" date="2019-08" db="EMBL/GenBank/DDBJ databases">
        <title>Deep-cultivation of Planctomycetes and their phenomic and genomic characterization uncovers novel biology.</title>
        <authorList>
            <person name="Wiegand S."/>
            <person name="Jogler M."/>
            <person name="Boedeker C."/>
            <person name="Pinto D."/>
            <person name="Vollmers J."/>
            <person name="Rivas-Marin E."/>
            <person name="Kohn T."/>
            <person name="Peeters S.H."/>
            <person name="Heuer A."/>
            <person name="Rast P."/>
            <person name="Oberbeckmann S."/>
            <person name="Bunk B."/>
            <person name="Jeske O."/>
            <person name="Meyerdierks A."/>
            <person name="Storesund J.E."/>
            <person name="Kallscheuer N."/>
            <person name="Luecker S."/>
            <person name="Lage O.M."/>
            <person name="Pohl T."/>
            <person name="Merkel B.J."/>
            <person name="Hornburger P."/>
            <person name="Mueller R.-W."/>
            <person name="Bruemmer F."/>
            <person name="Labrenz M."/>
            <person name="Spormann A.M."/>
            <person name="Op den Camp H."/>
            <person name="Overmann J."/>
            <person name="Amann R."/>
            <person name="Jetten M.S.M."/>
            <person name="Mascher T."/>
            <person name="Medema M.H."/>
            <person name="Devos D.P."/>
            <person name="Kaster A.-K."/>
            <person name="Ovreas L."/>
            <person name="Rohde M."/>
            <person name="Galperin M.Y."/>
            <person name="Jogler C."/>
        </authorList>
    </citation>
    <scope>NUCLEOTIDE SEQUENCE [LARGE SCALE GENOMIC DNA]</scope>
    <source>
        <strain evidence="17 18">Pr1d</strain>
    </source>
</reference>
<keyword evidence="10 15" id="KW-0660">Purine salvage</keyword>
<dbReference type="NCBIfam" id="TIGR01203">
    <property type="entry name" value="HGPRTase"/>
    <property type="match status" value="1"/>
</dbReference>
<proteinExistence type="inferred from homology"/>
<dbReference type="Pfam" id="PF00156">
    <property type="entry name" value="Pribosyltran"/>
    <property type="match status" value="1"/>
</dbReference>
<dbReference type="GO" id="GO:0032263">
    <property type="term" value="P:GMP salvage"/>
    <property type="evidence" value="ECO:0007669"/>
    <property type="project" value="TreeGrafter"/>
</dbReference>
<dbReference type="PANTHER" id="PTHR43340">
    <property type="entry name" value="HYPOXANTHINE-GUANINE PHOSPHORIBOSYLTRANSFERASE"/>
    <property type="match status" value="1"/>
</dbReference>
<evidence type="ECO:0000256" key="1">
    <source>
        <dbReference type="ARBA" id="ARBA00001946"/>
    </source>
</evidence>
<evidence type="ECO:0000256" key="7">
    <source>
        <dbReference type="ARBA" id="ARBA00022676"/>
    </source>
</evidence>
<dbReference type="GO" id="GO:0006178">
    <property type="term" value="P:guanine salvage"/>
    <property type="evidence" value="ECO:0007669"/>
    <property type="project" value="TreeGrafter"/>
</dbReference>
<dbReference type="RefSeq" id="WP_148073908.1">
    <property type="nucleotide sequence ID" value="NZ_CP042913.1"/>
</dbReference>
<dbReference type="EC" id="2.4.2.8" evidence="5 15"/>
<evidence type="ECO:0000256" key="9">
    <source>
        <dbReference type="ARBA" id="ARBA00022723"/>
    </source>
</evidence>
<dbReference type="InterPro" id="IPR029057">
    <property type="entry name" value="PRTase-like"/>
</dbReference>
<dbReference type="GO" id="GO:0005829">
    <property type="term" value="C:cytosol"/>
    <property type="evidence" value="ECO:0007669"/>
    <property type="project" value="TreeGrafter"/>
</dbReference>
<dbReference type="CDD" id="cd06223">
    <property type="entry name" value="PRTases_typeI"/>
    <property type="match status" value="1"/>
</dbReference>
<dbReference type="GO" id="GO:0046100">
    <property type="term" value="P:hypoxanthine metabolic process"/>
    <property type="evidence" value="ECO:0007669"/>
    <property type="project" value="TreeGrafter"/>
</dbReference>
<dbReference type="KEGG" id="bgok:Pr1d_26840"/>
<dbReference type="SUPFAM" id="SSF53271">
    <property type="entry name" value="PRTase-like"/>
    <property type="match status" value="1"/>
</dbReference>
<comment type="subcellular location">
    <subcellularLocation>
        <location evidence="2 15">Cytoplasm</location>
    </subcellularLocation>
</comment>
<evidence type="ECO:0000256" key="6">
    <source>
        <dbReference type="ARBA" id="ARBA00022490"/>
    </source>
</evidence>
<comment type="pathway">
    <text evidence="3 15">Purine metabolism; IMP biosynthesis via salvage pathway; IMP from hypoxanthine: step 1/1.</text>
</comment>
<evidence type="ECO:0000256" key="10">
    <source>
        <dbReference type="ARBA" id="ARBA00022726"/>
    </source>
</evidence>
<gene>
    <name evidence="17" type="primary">hpt</name>
    <name evidence="17" type="ORF">Pr1d_26840</name>
</gene>
<dbReference type="GO" id="GO:0032264">
    <property type="term" value="P:IMP salvage"/>
    <property type="evidence" value="ECO:0007669"/>
    <property type="project" value="UniProtKB-UniPathway"/>
</dbReference>
<evidence type="ECO:0000256" key="14">
    <source>
        <dbReference type="ARBA" id="ARBA00049402"/>
    </source>
</evidence>
<comment type="similarity">
    <text evidence="4 15">Belongs to the purine/pyrimidine phosphoribosyltransferase family.</text>
</comment>
<comment type="catalytic activity">
    <reaction evidence="14">
        <text>IMP + diphosphate = hypoxanthine + 5-phospho-alpha-D-ribose 1-diphosphate</text>
        <dbReference type="Rhea" id="RHEA:17973"/>
        <dbReference type="ChEBI" id="CHEBI:17368"/>
        <dbReference type="ChEBI" id="CHEBI:33019"/>
        <dbReference type="ChEBI" id="CHEBI:58017"/>
        <dbReference type="ChEBI" id="CHEBI:58053"/>
        <dbReference type="EC" id="2.4.2.8"/>
    </reaction>
    <physiologicalReaction direction="right-to-left" evidence="14">
        <dbReference type="Rhea" id="RHEA:17975"/>
    </physiologicalReaction>
</comment>
<evidence type="ECO:0000313" key="17">
    <source>
        <dbReference type="EMBL" id="QEG35386.1"/>
    </source>
</evidence>
<dbReference type="GO" id="GO:0052657">
    <property type="term" value="F:guanine phosphoribosyltransferase activity"/>
    <property type="evidence" value="ECO:0007669"/>
    <property type="project" value="RHEA"/>
</dbReference>
<dbReference type="AlphaFoldDB" id="A0A5B9QEQ0"/>
<evidence type="ECO:0000256" key="3">
    <source>
        <dbReference type="ARBA" id="ARBA00004669"/>
    </source>
</evidence>
<evidence type="ECO:0000256" key="12">
    <source>
        <dbReference type="ARBA" id="ARBA00022842"/>
    </source>
</evidence>
<dbReference type="GO" id="GO:0006166">
    <property type="term" value="P:purine ribonucleoside salvage"/>
    <property type="evidence" value="ECO:0007669"/>
    <property type="project" value="UniProtKB-KW"/>
</dbReference>
<comment type="cofactor">
    <cofactor evidence="1 15">
        <name>Mg(2+)</name>
        <dbReference type="ChEBI" id="CHEBI:18420"/>
    </cofactor>
</comment>
<keyword evidence="18" id="KW-1185">Reference proteome</keyword>
<feature type="domain" description="Phosphoribosyltransferase" evidence="16">
    <location>
        <begin position="4"/>
        <end position="154"/>
    </location>
</feature>
<evidence type="ECO:0000256" key="13">
    <source>
        <dbReference type="ARBA" id="ARBA00048811"/>
    </source>
</evidence>
<dbReference type="Proteomes" id="UP000323917">
    <property type="component" value="Chromosome"/>
</dbReference>
<accession>A0A5B9QEQ0</accession>
<dbReference type="Gene3D" id="3.40.50.2020">
    <property type="match status" value="1"/>
</dbReference>
<name>A0A5B9QEQ0_9BACT</name>
<keyword evidence="11 15" id="KW-0547">Nucleotide-binding</keyword>
<keyword evidence="8 15" id="KW-0808">Transferase</keyword>
<dbReference type="GO" id="GO:0000166">
    <property type="term" value="F:nucleotide binding"/>
    <property type="evidence" value="ECO:0007669"/>
    <property type="project" value="UniProtKB-KW"/>
</dbReference>
<evidence type="ECO:0000256" key="4">
    <source>
        <dbReference type="ARBA" id="ARBA00008391"/>
    </source>
</evidence>
<keyword evidence="7 15" id="KW-0328">Glycosyltransferase</keyword>
<dbReference type="InterPro" id="IPR005904">
    <property type="entry name" value="Hxn_phspho_trans"/>
</dbReference>
<evidence type="ECO:0000259" key="16">
    <source>
        <dbReference type="Pfam" id="PF00156"/>
    </source>
</evidence>
<dbReference type="GO" id="GO:0000287">
    <property type="term" value="F:magnesium ion binding"/>
    <property type="evidence" value="ECO:0007669"/>
    <property type="project" value="TreeGrafter"/>
</dbReference>
<protein>
    <recommendedName>
        <fullName evidence="5 15">Hypoxanthine phosphoribosyltransferase</fullName>
        <ecNumber evidence="5 15">2.4.2.8</ecNumber>
    </recommendedName>
</protein>
<keyword evidence="6 15" id="KW-0963">Cytoplasm</keyword>
<keyword evidence="9 15" id="KW-0479">Metal-binding</keyword>
<dbReference type="EMBL" id="CP042913">
    <property type="protein sequence ID" value="QEG35386.1"/>
    <property type="molecule type" value="Genomic_DNA"/>
</dbReference>
<evidence type="ECO:0000256" key="8">
    <source>
        <dbReference type="ARBA" id="ARBA00022679"/>
    </source>
</evidence>
<comment type="catalytic activity">
    <reaction evidence="13">
        <text>GMP + diphosphate = guanine + 5-phospho-alpha-D-ribose 1-diphosphate</text>
        <dbReference type="Rhea" id="RHEA:25424"/>
        <dbReference type="ChEBI" id="CHEBI:16235"/>
        <dbReference type="ChEBI" id="CHEBI:33019"/>
        <dbReference type="ChEBI" id="CHEBI:58017"/>
        <dbReference type="ChEBI" id="CHEBI:58115"/>
        <dbReference type="EC" id="2.4.2.8"/>
    </reaction>
    <physiologicalReaction direction="right-to-left" evidence="13">
        <dbReference type="Rhea" id="RHEA:25426"/>
    </physiologicalReaction>
</comment>